<dbReference type="SUPFAM" id="SSF56349">
    <property type="entry name" value="DNA breaking-rejoining enzymes"/>
    <property type="match status" value="1"/>
</dbReference>
<evidence type="ECO:0000256" key="1">
    <source>
        <dbReference type="ARBA" id="ARBA00023172"/>
    </source>
</evidence>
<proteinExistence type="predicted"/>
<dbReference type="PROSITE" id="PS51898">
    <property type="entry name" value="TYR_RECOMBINASE"/>
    <property type="match status" value="1"/>
</dbReference>
<name>A0ABW1P3I3_9PSEU</name>
<sequence>MVRRSDLVMPPREWDDQAGRWQVTQWGDIHLAKAAPEIGAEWAEWIDSGRRSEERGLKHREDGEGRTVPLSPELAVLLHEHFDRFGTAPGGLLFVAERGGRIGSSTYGRVWALAREAVFTPDVVASPLAKRPYDLRHACVSTWLNLSVEAPRVAEWAGHSLNVLIRVYAKCLDGGEERARQLVQAGFDAA</sequence>
<dbReference type="Proteomes" id="UP001596220">
    <property type="component" value="Unassembled WGS sequence"/>
</dbReference>
<keyword evidence="1" id="KW-0233">DNA recombination</keyword>
<evidence type="ECO:0000259" key="2">
    <source>
        <dbReference type="PROSITE" id="PS51898"/>
    </source>
</evidence>
<comment type="caution">
    <text evidence="3">The sequence shown here is derived from an EMBL/GenBank/DDBJ whole genome shotgun (WGS) entry which is preliminary data.</text>
</comment>
<feature type="domain" description="Tyr recombinase" evidence="2">
    <location>
        <begin position="1"/>
        <end position="184"/>
    </location>
</feature>
<protein>
    <recommendedName>
        <fullName evidence="2">Tyr recombinase domain-containing protein</fullName>
    </recommendedName>
</protein>
<dbReference type="Gene3D" id="1.10.443.10">
    <property type="entry name" value="Intergrase catalytic core"/>
    <property type="match status" value="1"/>
</dbReference>
<dbReference type="InterPro" id="IPR013762">
    <property type="entry name" value="Integrase-like_cat_sf"/>
</dbReference>
<accession>A0ABW1P3I3</accession>
<dbReference type="EMBL" id="JBHSQO010000006">
    <property type="protein sequence ID" value="MFC6089272.1"/>
    <property type="molecule type" value="Genomic_DNA"/>
</dbReference>
<organism evidence="3 4">
    <name type="scientific">Saccharothrix lopnurensis</name>
    <dbReference type="NCBI Taxonomy" id="1670621"/>
    <lineage>
        <taxon>Bacteria</taxon>
        <taxon>Bacillati</taxon>
        <taxon>Actinomycetota</taxon>
        <taxon>Actinomycetes</taxon>
        <taxon>Pseudonocardiales</taxon>
        <taxon>Pseudonocardiaceae</taxon>
        <taxon>Saccharothrix</taxon>
    </lineage>
</organism>
<dbReference type="InterPro" id="IPR011010">
    <property type="entry name" value="DNA_brk_join_enz"/>
</dbReference>
<gene>
    <name evidence="3" type="ORF">ACFP3R_08320</name>
</gene>
<evidence type="ECO:0000313" key="4">
    <source>
        <dbReference type="Proteomes" id="UP001596220"/>
    </source>
</evidence>
<dbReference type="RefSeq" id="WP_380634366.1">
    <property type="nucleotide sequence ID" value="NZ_JBHSQO010000006.1"/>
</dbReference>
<reference evidence="4" key="1">
    <citation type="journal article" date="2019" name="Int. J. Syst. Evol. Microbiol.">
        <title>The Global Catalogue of Microorganisms (GCM) 10K type strain sequencing project: providing services to taxonomists for standard genome sequencing and annotation.</title>
        <authorList>
            <consortium name="The Broad Institute Genomics Platform"/>
            <consortium name="The Broad Institute Genome Sequencing Center for Infectious Disease"/>
            <person name="Wu L."/>
            <person name="Ma J."/>
        </authorList>
    </citation>
    <scope>NUCLEOTIDE SEQUENCE [LARGE SCALE GENOMIC DNA]</scope>
    <source>
        <strain evidence="4">CGMCC 4.7246</strain>
    </source>
</reference>
<evidence type="ECO:0000313" key="3">
    <source>
        <dbReference type="EMBL" id="MFC6089272.1"/>
    </source>
</evidence>
<keyword evidence="4" id="KW-1185">Reference proteome</keyword>
<dbReference type="InterPro" id="IPR002104">
    <property type="entry name" value="Integrase_catalytic"/>
</dbReference>